<feature type="region of interest" description="Disordered" evidence="1">
    <location>
        <begin position="85"/>
        <end position="105"/>
    </location>
</feature>
<keyword evidence="3" id="KW-1185">Reference proteome</keyword>
<evidence type="ECO:0000313" key="3">
    <source>
        <dbReference type="Proteomes" id="UP001187192"/>
    </source>
</evidence>
<feature type="region of interest" description="Disordered" evidence="1">
    <location>
        <begin position="1"/>
        <end position="28"/>
    </location>
</feature>
<accession>A0AA88IZ46</accession>
<comment type="caution">
    <text evidence="2">The sequence shown here is derived from an EMBL/GenBank/DDBJ whole genome shotgun (WGS) entry which is preliminary data.</text>
</comment>
<sequence length="105" mass="11854">MVRRRNWRGDDEEVPAEEPPVHHALRRPNTRIAQLDGHVGELSNTEPLTIVKRKLLMKMASPMGQPIIMSPRMLRTIKLRPLLKPGTFPTQVNDLSGANKGGTRE</sequence>
<gene>
    <name evidence="2" type="ORF">TIFTF001_026758</name>
</gene>
<evidence type="ECO:0000256" key="1">
    <source>
        <dbReference type="SAM" id="MobiDB-lite"/>
    </source>
</evidence>
<proteinExistence type="predicted"/>
<reference evidence="2" key="1">
    <citation type="submission" date="2023-07" db="EMBL/GenBank/DDBJ databases">
        <title>draft genome sequence of fig (Ficus carica).</title>
        <authorList>
            <person name="Takahashi T."/>
            <person name="Nishimura K."/>
        </authorList>
    </citation>
    <scope>NUCLEOTIDE SEQUENCE</scope>
</reference>
<dbReference type="AlphaFoldDB" id="A0AA88IZ46"/>
<organism evidence="2 3">
    <name type="scientific">Ficus carica</name>
    <name type="common">Common fig</name>
    <dbReference type="NCBI Taxonomy" id="3494"/>
    <lineage>
        <taxon>Eukaryota</taxon>
        <taxon>Viridiplantae</taxon>
        <taxon>Streptophyta</taxon>
        <taxon>Embryophyta</taxon>
        <taxon>Tracheophyta</taxon>
        <taxon>Spermatophyta</taxon>
        <taxon>Magnoliopsida</taxon>
        <taxon>eudicotyledons</taxon>
        <taxon>Gunneridae</taxon>
        <taxon>Pentapetalae</taxon>
        <taxon>rosids</taxon>
        <taxon>fabids</taxon>
        <taxon>Rosales</taxon>
        <taxon>Moraceae</taxon>
        <taxon>Ficeae</taxon>
        <taxon>Ficus</taxon>
    </lineage>
</organism>
<protein>
    <submittedName>
        <fullName evidence="2">Uncharacterized protein</fullName>
    </submittedName>
</protein>
<name>A0AA88IZ46_FICCA</name>
<dbReference type="EMBL" id="BTGU01000071">
    <property type="protein sequence ID" value="GMN57651.1"/>
    <property type="molecule type" value="Genomic_DNA"/>
</dbReference>
<evidence type="ECO:0000313" key="2">
    <source>
        <dbReference type="EMBL" id="GMN57651.1"/>
    </source>
</evidence>
<dbReference type="Proteomes" id="UP001187192">
    <property type="component" value="Unassembled WGS sequence"/>
</dbReference>